<gene>
    <name evidence="4" type="ORF">QQS35_20450</name>
</gene>
<dbReference type="PANTHER" id="PTHR39196:SF1">
    <property type="entry name" value="PRIMOSOME, DNAD SUBUNIT"/>
    <property type="match status" value="1"/>
</dbReference>
<evidence type="ECO:0000313" key="5">
    <source>
        <dbReference type="Proteomes" id="UP001235343"/>
    </source>
</evidence>
<sequence>MVRPKKIGLDYFPMDVDMDQDDKIYLVKADHGWEGFAIVVKLLMEVYKEGYYIEWDEKKAKIFSRKNLFDLDVVNDVINTCLEEGLFNNNLFEEHQILTSKGIQTRYVEATTRRKNVLIYKEFFLIDVNELPNNNLTLVNVCINHNSTNENDDISTQSKVKESKEKVKESKAEEIEEPAADDAIVFYQENFGVIRPAMSEILLAWIKDSGEAMVIKAMDKTLKQNKSSWSYVEGILRKWNEKGIDTIEKVEAEEVEFLNQQNQYKNNKPKENVPDWFVEQKKKQQEQEKPKQQEQGEDVAIMLENYKKNKASGDGP</sequence>
<proteinExistence type="inferred from homology"/>
<reference evidence="4 5" key="1">
    <citation type="submission" date="2023-06" db="EMBL/GenBank/DDBJ databases">
        <title>Aquibacillus rhizosphaerae LR5S19.</title>
        <authorList>
            <person name="Sun J.-Q."/>
        </authorList>
    </citation>
    <scope>NUCLEOTIDE SEQUENCE [LARGE SCALE GENOMIC DNA]</scope>
    <source>
        <strain evidence="4 5">LR5S19</strain>
    </source>
</reference>
<dbReference type="Gene3D" id="1.10.10.630">
    <property type="entry name" value="DnaD domain-like"/>
    <property type="match status" value="1"/>
</dbReference>
<accession>A0ABT7LBM6</accession>
<comment type="similarity">
    <text evidence="1">Belongs to the DnaB/DnaD family.</text>
</comment>
<dbReference type="NCBIfam" id="TIGR01446">
    <property type="entry name" value="DnaD_dom"/>
    <property type="match status" value="1"/>
</dbReference>
<dbReference type="InterPro" id="IPR034829">
    <property type="entry name" value="DnaD-like_sf"/>
</dbReference>
<dbReference type="EMBL" id="JASTZU010000063">
    <property type="protein sequence ID" value="MDL4842809.1"/>
    <property type="molecule type" value="Genomic_DNA"/>
</dbReference>
<dbReference type="InterPro" id="IPR025400">
    <property type="entry name" value="Lin1244/Lin1753-like_N"/>
</dbReference>
<evidence type="ECO:0000313" key="4">
    <source>
        <dbReference type="EMBL" id="MDL4842809.1"/>
    </source>
</evidence>
<comment type="caution">
    <text evidence="4">The sequence shown here is derived from an EMBL/GenBank/DDBJ whole genome shotgun (WGS) entry which is preliminary data.</text>
</comment>
<evidence type="ECO:0000256" key="1">
    <source>
        <dbReference type="ARBA" id="ARBA00093462"/>
    </source>
</evidence>
<dbReference type="RefSeq" id="WP_285934103.1">
    <property type="nucleotide sequence ID" value="NZ_JASTZU010000063.1"/>
</dbReference>
<name>A0ABT7LBM6_9BACI</name>
<keyword evidence="5" id="KW-1185">Reference proteome</keyword>
<dbReference type="InterPro" id="IPR006343">
    <property type="entry name" value="DnaB/C_C"/>
</dbReference>
<dbReference type="PANTHER" id="PTHR39196">
    <property type="entry name" value="PRIMOSOME, DNAD SUBUNIT"/>
    <property type="match status" value="1"/>
</dbReference>
<evidence type="ECO:0000259" key="3">
    <source>
        <dbReference type="Pfam" id="PF14297"/>
    </source>
</evidence>
<protein>
    <submittedName>
        <fullName evidence="4">DUF4373 domain-containing protein</fullName>
    </submittedName>
</protein>
<feature type="domain" description="DnaB/C C-terminal" evidence="2">
    <location>
        <begin position="186"/>
        <end position="253"/>
    </location>
</feature>
<evidence type="ECO:0000259" key="2">
    <source>
        <dbReference type="Pfam" id="PF07261"/>
    </source>
</evidence>
<feature type="domain" description="Lin1244/Lin1753-like N-terminal" evidence="3">
    <location>
        <begin position="11"/>
        <end position="103"/>
    </location>
</feature>
<dbReference type="Pfam" id="PF07261">
    <property type="entry name" value="DnaB_2"/>
    <property type="match status" value="1"/>
</dbReference>
<dbReference type="SUPFAM" id="SSF158499">
    <property type="entry name" value="DnaD domain-like"/>
    <property type="match status" value="1"/>
</dbReference>
<organism evidence="4 5">
    <name type="scientific">Aquibacillus rhizosphaerae</name>
    <dbReference type="NCBI Taxonomy" id="3051431"/>
    <lineage>
        <taxon>Bacteria</taxon>
        <taxon>Bacillati</taxon>
        <taxon>Bacillota</taxon>
        <taxon>Bacilli</taxon>
        <taxon>Bacillales</taxon>
        <taxon>Bacillaceae</taxon>
        <taxon>Aquibacillus</taxon>
    </lineage>
</organism>
<dbReference type="Proteomes" id="UP001235343">
    <property type="component" value="Unassembled WGS sequence"/>
</dbReference>
<dbReference type="Pfam" id="PF14297">
    <property type="entry name" value="Lin1244_N"/>
    <property type="match status" value="1"/>
</dbReference>